<name>B0JFS4_MICAN</name>
<feature type="compositionally biased region" description="Basic and acidic residues" evidence="1">
    <location>
        <begin position="13"/>
        <end position="26"/>
    </location>
</feature>
<organism evidence="2 3">
    <name type="scientific">Microcystis aeruginosa (strain NIES-843 / IAM M-2473)</name>
    <dbReference type="NCBI Taxonomy" id="449447"/>
    <lineage>
        <taxon>Bacteria</taxon>
        <taxon>Bacillati</taxon>
        <taxon>Cyanobacteriota</taxon>
        <taxon>Cyanophyceae</taxon>
        <taxon>Oscillatoriophycideae</taxon>
        <taxon>Chroococcales</taxon>
        <taxon>Microcystaceae</taxon>
        <taxon>Microcystis</taxon>
    </lineage>
</organism>
<protein>
    <submittedName>
        <fullName evidence="2">Uncharacterized protein</fullName>
    </submittedName>
</protein>
<proteinExistence type="predicted"/>
<dbReference type="AlphaFoldDB" id="B0JFS4"/>
<dbReference type="EnsemblBacteria" id="BAF99868">
    <property type="protein sequence ID" value="BAF99868"/>
    <property type="gene ID" value="MAE_00470"/>
</dbReference>
<dbReference type="KEGG" id="mar:MAE_00470"/>
<keyword evidence="3" id="KW-1185">Reference proteome</keyword>
<evidence type="ECO:0000313" key="3">
    <source>
        <dbReference type="Proteomes" id="UP000001510"/>
    </source>
</evidence>
<dbReference type="Proteomes" id="UP000001510">
    <property type="component" value="Chromosome"/>
</dbReference>
<sequence>MAGVHLPEPKSSNTRESRKRGTEKRNCFPAPGASSPCPVSETPELTRVVRQFLEANRAPWQGEKDF</sequence>
<evidence type="ECO:0000256" key="1">
    <source>
        <dbReference type="SAM" id="MobiDB-lite"/>
    </source>
</evidence>
<dbReference type="HOGENOM" id="CLU_2826298_0_0_3"/>
<evidence type="ECO:0000313" key="2">
    <source>
        <dbReference type="EMBL" id="BAF99868.1"/>
    </source>
</evidence>
<feature type="region of interest" description="Disordered" evidence="1">
    <location>
        <begin position="1"/>
        <end position="41"/>
    </location>
</feature>
<accession>B0JFS4</accession>
<reference evidence="2 3" key="1">
    <citation type="journal article" date="2007" name="DNA Res.">
        <title>Complete genomic structure of the bloom-forming toxic cyanobacterium Microcystis aeruginosa NIES-843.</title>
        <authorList>
            <person name="Kaneko T."/>
            <person name="Nakajima N."/>
            <person name="Okamoto S."/>
            <person name="Suzuki I."/>
            <person name="Tanabe Y."/>
            <person name="Tamaoki M."/>
            <person name="Nakamura Y."/>
            <person name="Kasai F."/>
            <person name="Watanabe A."/>
            <person name="Kawashima K."/>
            <person name="Kishida Y."/>
            <person name="Ono A."/>
            <person name="Shimizu Y."/>
            <person name="Takahashi C."/>
            <person name="Minami C."/>
            <person name="Fujishiro T."/>
            <person name="Kohara M."/>
            <person name="Katoh M."/>
            <person name="Nakazaki N."/>
            <person name="Nakayama S."/>
            <person name="Yamada M."/>
            <person name="Tabata S."/>
            <person name="Watanabe M.M."/>
        </authorList>
    </citation>
    <scope>NUCLEOTIDE SEQUENCE [LARGE SCALE GENOMIC DNA]</scope>
    <source>
        <strain evidence="3">NIES-843 / IAM M-247</strain>
    </source>
</reference>
<dbReference type="STRING" id="449447.MAE_00470"/>
<dbReference type="PaxDb" id="449447-MAE_00470"/>
<dbReference type="EMBL" id="AP009552">
    <property type="protein sequence ID" value="BAF99868.1"/>
    <property type="molecule type" value="Genomic_DNA"/>
</dbReference>
<gene>
    <name evidence="2" type="ordered locus">MAE_00470</name>
</gene>